<keyword evidence="5" id="KW-0540">Nuclease</keyword>
<keyword evidence="3" id="KW-0808">Transferase</keyword>
<dbReference type="InterPro" id="IPR000477">
    <property type="entry name" value="RT_dom"/>
</dbReference>
<evidence type="ECO:0000313" key="10">
    <source>
        <dbReference type="EMBL" id="KFO86255.1"/>
    </source>
</evidence>
<dbReference type="Pfam" id="PF00078">
    <property type="entry name" value="RVT_1"/>
    <property type="match status" value="1"/>
</dbReference>
<protein>
    <recommendedName>
        <fullName evidence="2">ribonuclease H</fullName>
        <ecNumber evidence="2">3.1.26.4</ecNumber>
    </recommendedName>
</protein>
<dbReference type="Proteomes" id="UP000054064">
    <property type="component" value="Unassembled WGS sequence"/>
</dbReference>
<keyword evidence="8" id="KW-0695">RNA-directed DNA polymerase</keyword>
<sequence>AINKGEPAKRYRWTVLPQGMKNSPTICQMFVAWALSDFRQQHPEWLVYQYMDDILVAGETLNYDMALRELRNAVEPKGLVIAPEKVQTQTPWKYLGWIVTGWIVTRNMIRPQKVEITTKIETLTDVQKLMGDLQWVRSIVGITSDDLAPLMPLLGHSTDAGEKCTLNSEQKQPLQSISFKI</sequence>
<evidence type="ECO:0000256" key="2">
    <source>
        <dbReference type="ARBA" id="ARBA00012180"/>
    </source>
</evidence>
<dbReference type="GO" id="GO:0035613">
    <property type="term" value="F:RNA stem-loop binding"/>
    <property type="evidence" value="ECO:0007669"/>
    <property type="project" value="TreeGrafter"/>
</dbReference>
<accession>A0A091GV11</accession>
<dbReference type="EC" id="3.1.26.4" evidence="2"/>
<evidence type="ECO:0000256" key="5">
    <source>
        <dbReference type="ARBA" id="ARBA00022722"/>
    </source>
</evidence>
<dbReference type="GO" id="GO:0003964">
    <property type="term" value="F:RNA-directed DNA polymerase activity"/>
    <property type="evidence" value="ECO:0007669"/>
    <property type="project" value="UniProtKB-KW"/>
</dbReference>
<evidence type="ECO:0000256" key="7">
    <source>
        <dbReference type="ARBA" id="ARBA00022801"/>
    </source>
</evidence>
<organism evidence="10 11">
    <name type="scientific">Buceros rhinoceros silvestris</name>
    <dbReference type="NCBI Taxonomy" id="175836"/>
    <lineage>
        <taxon>Eukaryota</taxon>
        <taxon>Metazoa</taxon>
        <taxon>Chordata</taxon>
        <taxon>Craniata</taxon>
        <taxon>Vertebrata</taxon>
        <taxon>Euteleostomi</taxon>
        <taxon>Archelosauria</taxon>
        <taxon>Archosauria</taxon>
        <taxon>Dinosauria</taxon>
        <taxon>Saurischia</taxon>
        <taxon>Theropoda</taxon>
        <taxon>Coelurosauria</taxon>
        <taxon>Aves</taxon>
        <taxon>Neognathae</taxon>
        <taxon>Neoaves</taxon>
        <taxon>Telluraves</taxon>
        <taxon>Coraciimorphae</taxon>
        <taxon>Bucerotiformes</taxon>
        <taxon>Bucerotidae</taxon>
        <taxon>Buceros</taxon>
    </lineage>
</organism>
<evidence type="ECO:0000256" key="3">
    <source>
        <dbReference type="ARBA" id="ARBA00022679"/>
    </source>
</evidence>
<dbReference type="PANTHER" id="PTHR41694">
    <property type="entry name" value="ENDOGENOUS RETROVIRUS GROUP K MEMBER POL PROTEIN"/>
    <property type="match status" value="1"/>
</dbReference>
<evidence type="ECO:0000256" key="8">
    <source>
        <dbReference type="ARBA" id="ARBA00022918"/>
    </source>
</evidence>
<dbReference type="Gene3D" id="3.30.70.270">
    <property type="match status" value="2"/>
</dbReference>
<evidence type="ECO:0000256" key="6">
    <source>
        <dbReference type="ARBA" id="ARBA00022759"/>
    </source>
</evidence>
<dbReference type="InterPro" id="IPR043502">
    <property type="entry name" value="DNA/RNA_pol_sf"/>
</dbReference>
<dbReference type="AlphaFoldDB" id="A0A091GV11"/>
<dbReference type="GO" id="GO:0004523">
    <property type="term" value="F:RNA-DNA hybrid ribonuclease activity"/>
    <property type="evidence" value="ECO:0007669"/>
    <property type="project" value="UniProtKB-EC"/>
</dbReference>
<proteinExistence type="inferred from homology"/>
<comment type="similarity">
    <text evidence="1">Belongs to the beta type-B retroviral polymerase family. HERV class-II K(HML-2) pol subfamily.</text>
</comment>
<feature type="domain" description="Reverse transcriptase" evidence="9">
    <location>
        <begin position="1"/>
        <end position="99"/>
    </location>
</feature>
<keyword evidence="6" id="KW-0255">Endonuclease</keyword>
<dbReference type="Pfam" id="PF06817">
    <property type="entry name" value="RVT_thumb"/>
    <property type="match status" value="1"/>
</dbReference>
<feature type="non-terminal residue" evidence="10">
    <location>
        <position position="181"/>
    </location>
</feature>
<evidence type="ECO:0000259" key="9">
    <source>
        <dbReference type="PROSITE" id="PS50878"/>
    </source>
</evidence>
<dbReference type="EMBL" id="KL510576">
    <property type="protein sequence ID" value="KFO86255.1"/>
    <property type="molecule type" value="Genomic_DNA"/>
</dbReference>
<dbReference type="SUPFAM" id="SSF56672">
    <property type="entry name" value="DNA/RNA polymerases"/>
    <property type="match status" value="1"/>
</dbReference>
<keyword evidence="11" id="KW-1185">Reference proteome</keyword>
<dbReference type="InterPro" id="IPR010661">
    <property type="entry name" value="RVT_thumb"/>
</dbReference>
<evidence type="ECO:0000313" key="11">
    <source>
        <dbReference type="Proteomes" id="UP000054064"/>
    </source>
</evidence>
<evidence type="ECO:0000256" key="4">
    <source>
        <dbReference type="ARBA" id="ARBA00022695"/>
    </source>
</evidence>
<dbReference type="PROSITE" id="PS50878">
    <property type="entry name" value="RT_POL"/>
    <property type="match status" value="1"/>
</dbReference>
<evidence type="ECO:0000256" key="1">
    <source>
        <dbReference type="ARBA" id="ARBA00010879"/>
    </source>
</evidence>
<name>A0A091GV11_BUCRH</name>
<gene>
    <name evidence="10" type="ORF">N320_06100</name>
</gene>
<feature type="non-terminal residue" evidence="10">
    <location>
        <position position="1"/>
    </location>
</feature>
<dbReference type="PANTHER" id="PTHR41694:SF3">
    <property type="entry name" value="RNA-DIRECTED DNA POLYMERASE-RELATED"/>
    <property type="match status" value="1"/>
</dbReference>
<keyword evidence="7" id="KW-0378">Hydrolase</keyword>
<dbReference type="InterPro" id="IPR043128">
    <property type="entry name" value="Rev_trsase/Diguanyl_cyclase"/>
</dbReference>
<reference evidence="10 11" key="1">
    <citation type="submission" date="2014-04" db="EMBL/GenBank/DDBJ databases">
        <title>Genome evolution of avian class.</title>
        <authorList>
            <person name="Zhang G."/>
            <person name="Li C."/>
        </authorList>
    </citation>
    <scope>NUCLEOTIDE SEQUENCE [LARGE SCALE GENOMIC DNA]</scope>
    <source>
        <strain evidence="10">BGI_N320</strain>
    </source>
</reference>
<keyword evidence="4" id="KW-0548">Nucleotidyltransferase</keyword>